<comment type="caution">
    <text evidence="1">The sequence shown here is derived from an EMBL/GenBank/DDBJ whole genome shotgun (WGS) entry which is preliminary data.</text>
</comment>
<evidence type="ECO:0000313" key="2">
    <source>
        <dbReference type="Proteomes" id="UP001604336"/>
    </source>
</evidence>
<reference evidence="2" key="1">
    <citation type="submission" date="2024-07" db="EMBL/GenBank/DDBJ databases">
        <title>Two chromosome-level genome assemblies of Korean endemic species Abeliophyllum distichum and Forsythia ovata (Oleaceae).</title>
        <authorList>
            <person name="Jang H."/>
        </authorList>
    </citation>
    <scope>NUCLEOTIDE SEQUENCE [LARGE SCALE GENOMIC DNA]</scope>
</reference>
<protein>
    <recommendedName>
        <fullName evidence="3">Transposase MuDR plant domain-containing protein</fullName>
    </recommendedName>
</protein>
<dbReference type="EMBL" id="JBFOLK010000005">
    <property type="protein sequence ID" value="KAL2512400.1"/>
    <property type="molecule type" value="Genomic_DNA"/>
</dbReference>
<proteinExistence type="predicted"/>
<accession>A0ABD1TI44</accession>
<evidence type="ECO:0008006" key="3">
    <source>
        <dbReference type="Google" id="ProtNLM"/>
    </source>
</evidence>
<gene>
    <name evidence="1" type="ORF">Adt_18000</name>
</gene>
<organism evidence="1 2">
    <name type="scientific">Abeliophyllum distichum</name>
    <dbReference type="NCBI Taxonomy" id="126358"/>
    <lineage>
        <taxon>Eukaryota</taxon>
        <taxon>Viridiplantae</taxon>
        <taxon>Streptophyta</taxon>
        <taxon>Embryophyta</taxon>
        <taxon>Tracheophyta</taxon>
        <taxon>Spermatophyta</taxon>
        <taxon>Magnoliopsida</taxon>
        <taxon>eudicotyledons</taxon>
        <taxon>Gunneridae</taxon>
        <taxon>Pentapetalae</taxon>
        <taxon>asterids</taxon>
        <taxon>lamiids</taxon>
        <taxon>Lamiales</taxon>
        <taxon>Oleaceae</taxon>
        <taxon>Forsythieae</taxon>
        <taxon>Abeliophyllum</taxon>
    </lineage>
</organism>
<sequence>MTDDEEDELDVLSLHFSDSEDDVNDGEFIFDKNVSKRIAMGLNSDPVVEEAHIVVAEEGIESDESYYSLSEELHTNYSLREENNYKFPNFVPEKELFDPKFEVGKTFMDMELFRKAVRNYAVVTMCNLRFKPNDDRRVQTK</sequence>
<name>A0ABD1TI44_9LAMI</name>
<dbReference type="Proteomes" id="UP001604336">
    <property type="component" value="Unassembled WGS sequence"/>
</dbReference>
<evidence type="ECO:0000313" key="1">
    <source>
        <dbReference type="EMBL" id="KAL2512400.1"/>
    </source>
</evidence>
<keyword evidence="2" id="KW-1185">Reference proteome</keyword>
<dbReference type="AlphaFoldDB" id="A0ABD1TI44"/>